<evidence type="ECO:0000313" key="1">
    <source>
        <dbReference type="EMBL" id="KKK81196.1"/>
    </source>
</evidence>
<organism evidence="1">
    <name type="scientific">marine sediment metagenome</name>
    <dbReference type="NCBI Taxonomy" id="412755"/>
    <lineage>
        <taxon>unclassified sequences</taxon>
        <taxon>metagenomes</taxon>
        <taxon>ecological metagenomes</taxon>
    </lineage>
</organism>
<dbReference type="EMBL" id="LAZR01053230">
    <property type="protein sequence ID" value="KKK81196.1"/>
    <property type="molecule type" value="Genomic_DNA"/>
</dbReference>
<name>A0A0F9B9R3_9ZZZZ</name>
<protein>
    <recommendedName>
        <fullName evidence="2">MYM-type domain-containing protein</fullName>
    </recommendedName>
</protein>
<proteinExistence type="predicted"/>
<sequence length="83" mass="9398">MKEIVTIYSCDFCSKELSNSITDTHISHLSITFSHRSGWVELVEGDSTGWSHVKVIASGVRQFCNAQCLSRWIESEMEEDEGE</sequence>
<accession>A0A0F9B9R3</accession>
<gene>
    <name evidence="1" type="ORF">LCGC14_2815900</name>
</gene>
<evidence type="ECO:0008006" key="2">
    <source>
        <dbReference type="Google" id="ProtNLM"/>
    </source>
</evidence>
<comment type="caution">
    <text evidence="1">The sequence shown here is derived from an EMBL/GenBank/DDBJ whole genome shotgun (WGS) entry which is preliminary data.</text>
</comment>
<reference evidence="1" key="1">
    <citation type="journal article" date="2015" name="Nature">
        <title>Complex archaea that bridge the gap between prokaryotes and eukaryotes.</title>
        <authorList>
            <person name="Spang A."/>
            <person name="Saw J.H."/>
            <person name="Jorgensen S.L."/>
            <person name="Zaremba-Niedzwiedzka K."/>
            <person name="Martijn J."/>
            <person name="Lind A.E."/>
            <person name="van Eijk R."/>
            <person name="Schleper C."/>
            <person name="Guy L."/>
            <person name="Ettema T.J."/>
        </authorList>
    </citation>
    <scope>NUCLEOTIDE SEQUENCE</scope>
</reference>
<dbReference type="AlphaFoldDB" id="A0A0F9B9R3"/>